<keyword evidence="1" id="KW-0812">Transmembrane</keyword>
<feature type="transmembrane region" description="Helical" evidence="1">
    <location>
        <begin position="182"/>
        <end position="202"/>
    </location>
</feature>
<reference evidence="2" key="1">
    <citation type="submission" date="2020-06" db="EMBL/GenBank/DDBJ databases">
        <title>Insight into the genomes of haloalkaliphilic bacilli from Kenyan soda lakes.</title>
        <authorList>
            <person name="Mwirichia R."/>
            <person name="Villamizar G.C."/>
            <person name="Poehlein A."/>
            <person name="Mugweru J."/>
            <person name="Kipnyargis A."/>
            <person name="Kiplimo D."/>
            <person name="Orwa P."/>
            <person name="Daniel R."/>
        </authorList>
    </citation>
    <scope>NUCLEOTIDE SEQUENCE</scope>
    <source>
        <strain evidence="2">B1096_S55</strain>
    </source>
</reference>
<feature type="transmembrane region" description="Helical" evidence="1">
    <location>
        <begin position="157"/>
        <end position="176"/>
    </location>
</feature>
<dbReference type="AlphaFoldDB" id="A0A9Q4B3S0"/>
<feature type="transmembrane region" description="Helical" evidence="1">
    <location>
        <begin position="103"/>
        <end position="122"/>
    </location>
</feature>
<dbReference type="Proteomes" id="UP001057753">
    <property type="component" value="Unassembled WGS sequence"/>
</dbReference>
<gene>
    <name evidence="2" type="ORF">HXA33_13015</name>
</gene>
<name>A0A9Q4B3S0_SALAG</name>
<evidence type="ECO:0000313" key="2">
    <source>
        <dbReference type="EMBL" id="MCR6097467.1"/>
    </source>
</evidence>
<dbReference type="InterPro" id="IPR005915">
    <property type="entry name" value="Tandem_5TM"/>
</dbReference>
<protein>
    <submittedName>
        <fullName evidence="2">DUF443 family protein</fullName>
    </submittedName>
</protein>
<evidence type="ECO:0000313" key="3">
    <source>
        <dbReference type="Proteomes" id="UP001057753"/>
    </source>
</evidence>
<dbReference type="EMBL" id="JABXYM010000001">
    <property type="protein sequence ID" value="MCR6097467.1"/>
    <property type="molecule type" value="Genomic_DNA"/>
</dbReference>
<sequence length="218" mass="25427">MACEVHYIYKNIRYRLISVDGEHYIVDLGKSFWKILFPLAFWMLPHTAFKIQDRTMVKTFQMSDGEQTKMSPVNFFAVGIILIFANLLGPLMDYLNISTSRNANIAILLSIVLIIILHRYWFTKQNKNNLYRHINLTQCETRRVWVRPKSFMYGLKYMFTYLVLVAIGIIFILGFIELGNVMWLLGIILLLYCLFICSGLTIGEGETTLKFMNDHQSS</sequence>
<dbReference type="RefSeq" id="WP_372898402.1">
    <property type="nucleotide sequence ID" value="NZ_JABXYM010000001.1"/>
</dbReference>
<organism evidence="2 3">
    <name type="scientific">Salipaludibacillus agaradhaerens</name>
    <name type="common">Bacillus agaradhaerens</name>
    <dbReference type="NCBI Taxonomy" id="76935"/>
    <lineage>
        <taxon>Bacteria</taxon>
        <taxon>Bacillati</taxon>
        <taxon>Bacillota</taxon>
        <taxon>Bacilli</taxon>
        <taxon>Bacillales</taxon>
        <taxon>Bacillaceae</taxon>
    </lineage>
</organism>
<keyword evidence="1" id="KW-0472">Membrane</keyword>
<proteinExistence type="predicted"/>
<comment type="caution">
    <text evidence="2">The sequence shown here is derived from an EMBL/GenBank/DDBJ whole genome shotgun (WGS) entry which is preliminary data.</text>
</comment>
<accession>A0A9Q4B3S0</accession>
<keyword evidence="3" id="KW-1185">Reference proteome</keyword>
<keyword evidence="1" id="KW-1133">Transmembrane helix</keyword>
<dbReference type="NCBIfam" id="TIGR01218">
    <property type="entry name" value="Gpos_tandem_5TM"/>
    <property type="match status" value="1"/>
</dbReference>
<feature type="transmembrane region" description="Helical" evidence="1">
    <location>
        <begin position="72"/>
        <end position="91"/>
    </location>
</feature>
<evidence type="ECO:0000256" key="1">
    <source>
        <dbReference type="SAM" id="Phobius"/>
    </source>
</evidence>
<dbReference type="Pfam" id="PF04276">
    <property type="entry name" value="DUF443"/>
    <property type="match status" value="1"/>
</dbReference>